<dbReference type="Pfam" id="PF03830">
    <property type="entry name" value="PTSIIB_sorb"/>
    <property type="match status" value="1"/>
</dbReference>
<evidence type="ECO:0000259" key="20">
    <source>
        <dbReference type="PROSITE" id="PS51101"/>
    </source>
</evidence>
<dbReference type="PANTHER" id="PTHR33799:SF1">
    <property type="entry name" value="PTS SYSTEM MANNOSE-SPECIFIC EIIAB COMPONENT-RELATED"/>
    <property type="match status" value="1"/>
</dbReference>
<dbReference type="GO" id="GO:0005886">
    <property type="term" value="C:plasma membrane"/>
    <property type="evidence" value="ECO:0007669"/>
    <property type="project" value="UniProtKB-SubCell"/>
</dbReference>
<keyword evidence="9" id="KW-0963">Cytoplasm</keyword>
<accession>A0A921IVW3</accession>
<dbReference type="PROSITE" id="PS51101">
    <property type="entry name" value="PTS_EIIB_TYPE_4"/>
    <property type="match status" value="1"/>
</dbReference>
<protein>
    <recommendedName>
        <fullName evidence="6">PTS system mannose-specific EIIAB component</fullName>
        <ecNumber evidence="5">2.7.1.191</ecNumber>
    </recommendedName>
    <alternativeName>
        <fullName evidence="18">EIIAB-Man</fullName>
    </alternativeName>
    <alternativeName>
        <fullName evidence="17">EIII-Man</fullName>
    </alternativeName>
</protein>
<organism evidence="21 22">
    <name type="scientific">Enorma phocaeensis</name>
    <dbReference type="NCBI Taxonomy" id="1871019"/>
    <lineage>
        <taxon>Bacteria</taxon>
        <taxon>Bacillati</taxon>
        <taxon>Actinomycetota</taxon>
        <taxon>Coriobacteriia</taxon>
        <taxon>Coriobacteriales</taxon>
        <taxon>Coriobacteriaceae</taxon>
        <taxon>Enorma</taxon>
    </lineage>
</organism>
<evidence type="ECO:0000256" key="15">
    <source>
        <dbReference type="ARBA" id="ARBA00023136"/>
    </source>
</evidence>
<dbReference type="SUPFAM" id="SSF53062">
    <property type="entry name" value="PTS system fructose IIA component-like"/>
    <property type="match status" value="1"/>
</dbReference>
<comment type="catalytic activity">
    <reaction evidence="1">
        <text>D-mannose(out) + N(pros)-phospho-L-histidyl-[protein] = D-mannose 6-phosphate(in) + L-histidyl-[protein]</text>
        <dbReference type="Rhea" id="RHEA:49232"/>
        <dbReference type="Rhea" id="RHEA-COMP:9745"/>
        <dbReference type="Rhea" id="RHEA-COMP:9746"/>
        <dbReference type="ChEBI" id="CHEBI:4208"/>
        <dbReference type="ChEBI" id="CHEBI:29979"/>
        <dbReference type="ChEBI" id="CHEBI:58735"/>
        <dbReference type="ChEBI" id="CHEBI:64837"/>
        <dbReference type="EC" id="2.7.1.191"/>
    </reaction>
</comment>
<keyword evidence="10" id="KW-0597">Phosphoprotein</keyword>
<keyword evidence="14" id="KW-0418">Kinase</keyword>
<dbReference type="InterPro" id="IPR033887">
    <property type="entry name" value="PTS_IIA_man"/>
</dbReference>
<dbReference type="GO" id="GO:0008982">
    <property type="term" value="F:protein-N(PI)-phosphohistidine-sugar phosphotransferase activity"/>
    <property type="evidence" value="ECO:0007669"/>
    <property type="project" value="InterPro"/>
</dbReference>
<keyword evidence="11 21" id="KW-0762">Sugar transport</keyword>
<evidence type="ECO:0000256" key="3">
    <source>
        <dbReference type="ARBA" id="ARBA00004496"/>
    </source>
</evidence>
<keyword evidence="15" id="KW-0472">Membrane</keyword>
<evidence type="ECO:0000256" key="2">
    <source>
        <dbReference type="ARBA" id="ARBA00004236"/>
    </source>
</evidence>
<dbReference type="Gene3D" id="3.40.50.510">
    <property type="entry name" value="Phosphotransferase system, mannose-type IIA component"/>
    <property type="match status" value="1"/>
</dbReference>
<evidence type="ECO:0000313" key="22">
    <source>
        <dbReference type="Proteomes" id="UP000753256"/>
    </source>
</evidence>
<evidence type="ECO:0000259" key="19">
    <source>
        <dbReference type="PROSITE" id="PS51096"/>
    </source>
</evidence>
<evidence type="ECO:0000256" key="1">
    <source>
        <dbReference type="ARBA" id="ARBA00000514"/>
    </source>
</evidence>
<dbReference type="InterPro" id="IPR051471">
    <property type="entry name" value="Bacterial_PTS_sugar_comp"/>
</dbReference>
<dbReference type="PANTHER" id="PTHR33799">
    <property type="entry name" value="PTS PERMEASE-RELATED-RELATED"/>
    <property type="match status" value="1"/>
</dbReference>
<evidence type="ECO:0000256" key="7">
    <source>
        <dbReference type="ARBA" id="ARBA00022448"/>
    </source>
</evidence>
<comment type="function">
    <text evidence="16">The phosphoenolpyruvate-dependent sugar phosphotransferase system (sugar PTS), a major carbohydrate active transport system, catalyzes the phosphorylation of incoming sugar substrates concomitantly with their translocation across the cell membrane. The enzyme II ManXYZ PTS system is involved in mannose transport.</text>
</comment>
<reference evidence="21" key="2">
    <citation type="submission" date="2021-09" db="EMBL/GenBank/DDBJ databases">
        <authorList>
            <person name="Gilroy R."/>
        </authorList>
    </citation>
    <scope>NUCLEOTIDE SEQUENCE</scope>
    <source>
        <strain evidence="21">ChiHjej13B12-9602</strain>
    </source>
</reference>
<proteinExistence type="predicted"/>
<keyword evidence="7" id="KW-0813">Transport</keyword>
<evidence type="ECO:0000256" key="8">
    <source>
        <dbReference type="ARBA" id="ARBA00022475"/>
    </source>
</evidence>
<name>A0A921IVW3_9ACTN</name>
<evidence type="ECO:0000256" key="5">
    <source>
        <dbReference type="ARBA" id="ARBA00011929"/>
    </source>
</evidence>
<dbReference type="GO" id="GO:0005737">
    <property type="term" value="C:cytoplasm"/>
    <property type="evidence" value="ECO:0007669"/>
    <property type="project" value="UniProtKB-SubCell"/>
</dbReference>
<evidence type="ECO:0000256" key="18">
    <source>
        <dbReference type="ARBA" id="ARBA00032197"/>
    </source>
</evidence>
<dbReference type="InterPro" id="IPR004720">
    <property type="entry name" value="PTS_IIB_sorbose-sp"/>
</dbReference>
<keyword evidence="12" id="KW-0808">Transferase</keyword>
<dbReference type="Proteomes" id="UP000753256">
    <property type="component" value="Unassembled WGS sequence"/>
</dbReference>
<dbReference type="CDD" id="cd00001">
    <property type="entry name" value="PTS_IIB_man"/>
    <property type="match status" value="1"/>
</dbReference>
<evidence type="ECO:0000256" key="16">
    <source>
        <dbReference type="ARBA" id="ARBA00023757"/>
    </source>
</evidence>
<dbReference type="InterPro" id="IPR036662">
    <property type="entry name" value="PTS_EIIA_man-typ_sf"/>
</dbReference>
<evidence type="ECO:0000256" key="14">
    <source>
        <dbReference type="ARBA" id="ARBA00022777"/>
    </source>
</evidence>
<dbReference type="RefSeq" id="WP_273189487.1">
    <property type="nucleotide sequence ID" value="NZ_DYUZ01000016.1"/>
</dbReference>
<dbReference type="AlphaFoldDB" id="A0A921IVW3"/>
<evidence type="ECO:0000256" key="17">
    <source>
        <dbReference type="ARBA" id="ARBA00030229"/>
    </source>
</evidence>
<evidence type="ECO:0000256" key="12">
    <source>
        <dbReference type="ARBA" id="ARBA00022679"/>
    </source>
</evidence>
<evidence type="ECO:0000313" key="21">
    <source>
        <dbReference type="EMBL" id="HJG36997.1"/>
    </source>
</evidence>
<evidence type="ECO:0000256" key="4">
    <source>
        <dbReference type="ARBA" id="ARBA00011738"/>
    </source>
</evidence>
<gene>
    <name evidence="21" type="ORF">K8V70_03910</name>
</gene>
<evidence type="ECO:0000256" key="13">
    <source>
        <dbReference type="ARBA" id="ARBA00022683"/>
    </source>
</evidence>
<dbReference type="Pfam" id="PF03610">
    <property type="entry name" value="EIIA-man"/>
    <property type="match status" value="1"/>
</dbReference>
<dbReference type="Gene3D" id="3.40.35.10">
    <property type="entry name" value="Phosphotransferase system, sorbose subfamily IIB component"/>
    <property type="match status" value="1"/>
</dbReference>
<dbReference type="InterPro" id="IPR036667">
    <property type="entry name" value="PTS_IIB_sorbose-sp_sf"/>
</dbReference>
<comment type="subunit">
    <text evidence="4">Homodimer.</text>
</comment>
<dbReference type="PROSITE" id="PS51096">
    <property type="entry name" value="PTS_EIIA_TYPE_4"/>
    <property type="match status" value="1"/>
</dbReference>
<dbReference type="EMBL" id="DYUZ01000016">
    <property type="protein sequence ID" value="HJG36997.1"/>
    <property type="molecule type" value="Genomic_DNA"/>
</dbReference>
<reference evidence="21" key="1">
    <citation type="journal article" date="2021" name="PeerJ">
        <title>Extensive microbial diversity within the chicken gut microbiome revealed by metagenomics and culture.</title>
        <authorList>
            <person name="Gilroy R."/>
            <person name="Ravi A."/>
            <person name="Getino M."/>
            <person name="Pursley I."/>
            <person name="Horton D.L."/>
            <person name="Alikhan N.F."/>
            <person name="Baker D."/>
            <person name="Gharbi K."/>
            <person name="Hall N."/>
            <person name="Watson M."/>
            <person name="Adriaenssens E.M."/>
            <person name="Foster-Nyarko E."/>
            <person name="Jarju S."/>
            <person name="Secka A."/>
            <person name="Antonio M."/>
            <person name="Oren A."/>
            <person name="Chaudhuri R.R."/>
            <person name="La Ragione R."/>
            <person name="Hildebrand F."/>
            <person name="Pallen M.J."/>
        </authorList>
    </citation>
    <scope>NUCLEOTIDE SEQUENCE</scope>
    <source>
        <strain evidence="21">ChiHjej13B12-9602</strain>
    </source>
</reference>
<dbReference type="GO" id="GO:0009401">
    <property type="term" value="P:phosphoenolpyruvate-dependent sugar phosphotransferase system"/>
    <property type="evidence" value="ECO:0007669"/>
    <property type="project" value="UniProtKB-KW"/>
</dbReference>
<dbReference type="InterPro" id="IPR004701">
    <property type="entry name" value="PTS_EIIA_man-typ"/>
</dbReference>
<dbReference type="CDD" id="cd00006">
    <property type="entry name" value="PTS_IIA_man"/>
    <property type="match status" value="1"/>
</dbReference>
<comment type="caution">
    <text evidence="21">The sequence shown here is derived from an EMBL/GenBank/DDBJ whole genome shotgun (WGS) entry which is preliminary data.</text>
</comment>
<evidence type="ECO:0000256" key="6">
    <source>
        <dbReference type="ARBA" id="ARBA00021685"/>
    </source>
</evidence>
<sequence>MVGIVLASHGDLAAGIKQTASMVFGDQPDVVSVSLQPSMGPDDLRAEIEKEVATLSDSEQVLFLVDLWGGTPFNQINGLLDGHPTWAAVTGMNLPMVITAYTLRMNPEATAHEIAAGVLADSRDGVRVKPEDLEPEPAAAPAAAAPVATAAAIPEGTVLGDGHIKIAHCRVDTRLLHGQVATTWTKQVSPDRILVVSDAVSHDELRKTMIVQAAPPGVKVHVIPIEKMIEVSKDPRFGATKVMLLFETPQDVLKAVEGGVDIKNVNLGSMAHSVGKVVVTNAIAMDQADVECLETLASKGIEFDVRKVPADSPENFDAMMKKAKSELAAQA</sequence>
<evidence type="ECO:0000256" key="10">
    <source>
        <dbReference type="ARBA" id="ARBA00022553"/>
    </source>
</evidence>
<keyword evidence="8" id="KW-1003">Cell membrane</keyword>
<evidence type="ECO:0000256" key="9">
    <source>
        <dbReference type="ARBA" id="ARBA00022490"/>
    </source>
</evidence>
<feature type="domain" description="PTS EIIB type-4" evidence="20">
    <location>
        <begin position="162"/>
        <end position="327"/>
    </location>
</feature>
<dbReference type="GO" id="GO:0016301">
    <property type="term" value="F:kinase activity"/>
    <property type="evidence" value="ECO:0007669"/>
    <property type="project" value="UniProtKB-KW"/>
</dbReference>
<comment type="subcellular location">
    <subcellularLocation>
        <location evidence="2">Cell membrane</location>
    </subcellularLocation>
    <subcellularLocation>
        <location evidence="3">Cytoplasm</location>
    </subcellularLocation>
</comment>
<keyword evidence="13" id="KW-0598">Phosphotransferase system</keyword>
<evidence type="ECO:0000256" key="11">
    <source>
        <dbReference type="ARBA" id="ARBA00022597"/>
    </source>
</evidence>
<feature type="domain" description="PTS EIIA type-4" evidence="19">
    <location>
        <begin position="1"/>
        <end position="126"/>
    </location>
</feature>
<dbReference type="SUPFAM" id="SSF52728">
    <property type="entry name" value="PTS IIb component"/>
    <property type="match status" value="1"/>
</dbReference>
<dbReference type="EC" id="2.7.1.191" evidence="5"/>